<reference evidence="3 4" key="1">
    <citation type="submission" date="2024-09" db="EMBL/GenBank/DDBJ databases">
        <title>Itraconazole resistance in Madurella fahalii resulting from another homologue of gene encoding cytochrome P450 14-alpha sterol demethylase (CYP51).</title>
        <authorList>
            <person name="Yoshioka I."/>
            <person name="Fahal A.H."/>
            <person name="Kaneko S."/>
            <person name="Yaguchi T."/>
        </authorList>
    </citation>
    <scope>NUCLEOTIDE SEQUENCE [LARGE SCALE GENOMIC DNA]</scope>
    <source>
        <strain evidence="3 4">IFM 68171</strain>
    </source>
</reference>
<name>A0ABQ0GFB7_9PEZI</name>
<protein>
    <recommendedName>
        <fullName evidence="2">Carboxylesterase type B domain-containing protein</fullName>
    </recommendedName>
</protein>
<sequence>MVSYSFSTFPLLLAAGAALVAGQNLPVVDLGITVHRAQLDPAGEFYIFKNIPYAEPPVGNLRFRHPIPYLHVNRTVNDGSAPQVCPQAGPGWFQFSIPLVLQRLAEGGITAPPGPPPTTPQVQSEDCLLLDVSVPKPALDAKQSGTLNKALPVMLWIHGGAYTEGSKDGVDPAGLIAQSRRNGQDGIVFVSINYRLGLFGFPPRKPWMWDVASNAGLYDQRLALEWVRSNTRRFSGDPNAITVIGESAGAGSIVGHLSAFGGIDGTSPFKRAIIQSPAIKPFQDAALYTQLYDQLLAVSNTTGYSELRALSLDQLAGVNSAMVGTAPFASSVFGPNVDGLFVPSHPGRLLATGRVDSAVEVVVAYNLDEGLLFTDPRVGDTAGFEAYLSGLMPSLPAAKVRHLSTAVYPADFSGAALPYTDQIGRTRLAIAEGLIDCFAFGTALAYANRTRAYQFAVFPGMHAQDVAYTFFGRGEEDVADGFGVPVEREVARRMQAWFVDFAMFGFTEGGAGGEGNAVLELPVYTGEANVMNITGSGEGGFEVVRDPAANGRCRFWLEGLSA</sequence>
<keyword evidence="4" id="KW-1185">Reference proteome</keyword>
<organism evidence="3 4">
    <name type="scientific">Madurella fahalii</name>
    <dbReference type="NCBI Taxonomy" id="1157608"/>
    <lineage>
        <taxon>Eukaryota</taxon>
        <taxon>Fungi</taxon>
        <taxon>Dikarya</taxon>
        <taxon>Ascomycota</taxon>
        <taxon>Pezizomycotina</taxon>
        <taxon>Sordariomycetes</taxon>
        <taxon>Sordariomycetidae</taxon>
        <taxon>Sordariales</taxon>
        <taxon>Sordariales incertae sedis</taxon>
        <taxon>Madurella</taxon>
    </lineage>
</organism>
<evidence type="ECO:0000313" key="4">
    <source>
        <dbReference type="Proteomes" id="UP001628179"/>
    </source>
</evidence>
<feature type="domain" description="Carboxylesterase type B" evidence="2">
    <location>
        <begin position="42"/>
        <end position="382"/>
    </location>
</feature>
<keyword evidence="1" id="KW-0732">Signal</keyword>
<dbReference type="GeneID" id="98177375"/>
<dbReference type="InterPro" id="IPR002018">
    <property type="entry name" value="CarbesteraseB"/>
</dbReference>
<dbReference type="EMBL" id="BAAFSV010000003">
    <property type="protein sequence ID" value="GAB1316422.1"/>
    <property type="molecule type" value="Genomic_DNA"/>
</dbReference>
<dbReference type="Pfam" id="PF00135">
    <property type="entry name" value="COesterase"/>
    <property type="match status" value="1"/>
</dbReference>
<dbReference type="Proteomes" id="UP001628179">
    <property type="component" value="Unassembled WGS sequence"/>
</dbReference>
<evidence type="ECO:0000256" key="1">
    <source>
        <dbReference type="SAM" id="SignalP"/>
    </source>
</evidence>
<proteinExistence type="predicted"/>
<evidence type="ECO:0000259" key="2">
    <source>
        <dbReference type="Pfam" id="PF00135"/>
    </source>
</evidence>
<feature type="signal peptide" evidence="1">
    <location>
        <begin position="1"/>
        <end position="22"/>
    </location>
</feature>
<dbReference type="RefSeq" id="XP_070918153.1">
    <property type="nucleotide sequence ID" value="XM_071062052.1"/>
</dbReference>
<gene>
    <name evidence="3" type="ORF">MFIFM68171_06632</name>
</gene>
<dbReference type="SUPFAM" id="SSF53474">
    <property type="entry name" value="alpha/beta-Hydrolases"/>
    <property type="match status" value="1"/>
</dbReference>
<dbReference type="PANTHER" id="PTHR11559">
    <property type="entry name" value="CARBOXYLESTERASE"/>
    <property type="match status" value="1"/>
</dbReference>
<feature type="chain" id="PRO_5046854314" description="Carboxylesterase type B domain-containing protein" evidence="1">
    <location>
        <begin position="23"/>
        <end position="562"/>
    </location>
</feature>
<dbReference type="InterPro" id="IPR050309">
    <property type="entry name" value="Type-B_Carboxylest/Lipase"/>
</dbReference>
<accession>A0ABQ0GFB7</accession>
<dbReference type="InterPro" id="IPR029058">
    <property type="entry name" value="AB_hydrolase_fold"/>
</dbReference>
<evidence type="ECO:0000313" key="3">
    <source>
        <dbReference type="EMBL" id="GAB1316422.1"/>
    </source>
</evidence>
<comment type="caution">
    <text evidence="3">The sequence shown here is derived from an EMBL/GenBank/DDBJ whole genome shotgun (WGS) entry which is preliminary data.</text>
</comment>
<dbReference type="Gene3D" id="3.40.50.1820">
    <property type="entry name" value="alpha/beta hydrolase"/>
    <property type="match status" value="1"/>
</dbReference>